<dbReference type="Gene3D" id="3.40.50.720">
    <property type="entry name" value="NAD(P)-binding Rossmann-like Domain"/>
    <property type="match status" value="1"/>
</dbReference>
<dbReference type="EMBL" id="LR792683">
    <property type="protein sequence ID" value="CAB3395361.1"/>
    <property type="molecule type" value="Genomic_DNA"/>
</dbReference>
<accession>A0A6F9ED54</accession>
<dbReference type="InterPro" id="IPR052698">
    <property type="entry name" value="MoCofactor_Util/Proc"/>
</dbReference>
<dbReference type="Pfam" id="PF02625">
    <property type="entry name" value="XdhC_CoxI"/>
    <property type="match status" value="1"/>
</dbReference>
<dbReference type="Pfam" id="PF13478">
    <property type="entry name" value="XdhC_C"/>
    <property type="match status" value="1"/>
</dbReference>
<proteinExistence type="predicted"/>
<evidence type="ECO:0000313" key="4">
    <source>
        <dbReference type="EMBL" id="CAB3395361.1"/>
    </source>
</evidence>
<organism evidence="4 5">
    <name type="scientific">Kyrpidia spormannii</name>
    <dbReference type="NCBI Taxonomy" id="2055160"/>
    <lineage>
        <taxon>Bacteria</taxon>
        <taxon>Bacillati</taxon>
        <taxon>Bacillota</taxon>
        <taxon>Bacilli</taxon>
        <taxon>Bacillales</taxon>
        <taxon>Alicyclobacillaceae</taxon>
        <taxon>Kyrpidia</taxon>
    </lineage>
</organism>
<name>A0A6F9ED54_9BACL</name>
<sequence>MRDLEDIFEAGLAESEAGRPVAMALVAGVEGSAYRHAGARMLVRSGGAAEGAVSGGCLENELVRAGVGVAATGEAQLMTYDMRTDEDALWGSGSGCAGLVRVLVHRPEPEILRGVLNELRAGRTVCLATVVDPGKSGIPAGSQAFGTPSGGGEEGPMGEKAAGYPALADLWNVLPWPEDGRRAVYGRVETPSGDMAVLVERLTPAPVILILGAGHDAPAMADLARTAGFRVLVADHRPGYAAASRFPSADHVFAVAPEKAPDSLFTPNTYVVVMTHQLEWDARWLKRLLVADVPYIGLLGPRDRARRLLAQFSDWTGSPLPPAEKWEHRLYNPVGLDLGGEGPGPVALSAVAQIAAVANGRDPQHLSARWGALQVGAP</sequence>
<reference evidence="4 5" key="1">
    <citation type="submission" date="2020-04" db="EMBL/GenBank/DDBJ databases">
        <authorList>
            <person name="Hogendoorn C."/>
        </authorList>
    </citation>
    <scope>NUCLEOTIDE SEQUENCE [LARGE SCALE GENOMIC DNA]</scope>
    <source>
        <strain evidence="4">COOX1</strain>
    </source>
</reference>
<dbReference type="RefSeq" id="WP_170086283.1">
    <property type="nucleotide sequence ID" value="NZ_CP047971.1"/>
</dbReference>
<dbReference type="InterPro" id="IPR003777">
    <property type="entry name" value="XdhC_CoxI"/>
</dbReference>
<evidence type="ECO:0000256" key="1">
    <source>
        <dbReference type="SAM" id="MobiDB-lite"/>
    </source>
</evidence>
<protein>
    <submittedName>
        <fullName evidence="4">Xanthine dehydrogenase</fullName>
    </submittedName>
</protein>
<evidence type="ECO:0000259" key="2">
    <source>
        <dbReference type="Pfam" id="PF02625"/>
    </source>
</evidence>
<dbReference type="AlphaFoldDB" id="A0A6F9ED54"/>
<dbReference type="PANTHER" id="PTHR30388:SF6">
    <property type="entry name" value="XANTHINE DEHYDROGENASE SUBUNIT A-RELATED"/>
    <property type="match status" value="1"/>
</dbReference>
<feature type="domain" description="XdhC- CoxI" evidence="2">
    <location>
        <begin position="16"/>
        <end position="81"/>
    </location>
</feature>
<dbReference type="Proteomes" id="UP000502196">
    <property type="component" value="Chromosome"/>
</dbReference>
<dbReference type="InterPro" id="IPR027051">
    <property type="entry name" value="XdhC_Rossmann_dom"/>
</dbReference>
<gene>
    <name evidence="4" type="ORF">COOX1_2873</name>
</gene>
<evidence type="ECO:0000313" key="5">
    <source>
        <dbReference type="Proteomes" id="UP000502196"/>
    </source>
</evidence>
<dbReference type="PANTHER" id="PTHR30388">
    <property type="entry name" value="ALDEHYDE OXIDOREDUCTASE MOLYBDENUM COFACTOR ASSEMBLY PROTEIN"/>
    <property type="match status" value="1"/>
</dbReference>
<evidence type="ECO:0000259" key="3">
    <source>
        <dbReference type="Pfam" id="PF13478"/>
    </source>
</evidence>
<feature type="domain" description="XdhC Rossmann" evidence="3">
    <location>
        <begin position="209"/>
        <end position="354"/>
    </location>
</feature>
<feature type="region of interest" description="Disordered" evidence="1">
    <location>
        <begin position="139"/>
        <end position="158"/>
    </location>
</feature>